<reference evidence="2 3" key="1">
    <citation type="journal article" date="2017" name="BMC Genomics">
        <title>Genomic analysis of methanogenic archaea reveals a shift towards energy conservation.</title>
        <authorList>
            <person name="Gilmore S.P."/>
            <person name="Henske J.K."/>
            <person name="Sexton J.A."/>
            <person name="Solomon K.V."/>
            <person name="Seppala S."/>
            <person name="Yoo J.I."/>
            <person name="Huyett L.M."/>
            <person name="Pressman A."/>
            <person name="Cogan J.Z."/>
            <person name="Kivenson V."/>
            <person name="Peng X."/>
            <person name="Tan Y."/>
            <person name="Valentine D.L."/>
            <person name="O'Malley M.A."/>
        </authorList>
    </citation>
    <scope>NUCLEOTIDE SEQUENCE [LARGE SCALE GENOMIC DNA]</scope>
    <source>
        <strain evidence="2 3">M.o.H.</strain>
    </source>
</reference>
<dbReference type="PANTHER" id="PTHR36836:SF1">
    <property type="entry name" value="COLANIC ACID BIOSYNTHESIS PROTEIN WCAK"/>
    <property type="match status" value="1"/>
</dbReference>
<feature type="domain" description="Polysaccharide pyruvyl transferase" evidence="1">
    <location>
        <begin position="18"/>
        <end position="340"/>
    </location>
</feature>
<protein>
    <recommendedName>
        <fullName evidence="1">Polysaccharide pyruvyl transferase domain-containing protein</fullName>
    </recommendedName>
</protein>
<organism evidence="2 3">
    <name type="scientific">Methanobacterium bryantii</name>
    <dbReference type="NCBI Taxonomy" id="2161"/>
    <lineage>
        <taxon>Archaea</taxon>
        <taxon>Methanobacteriati</taxon>
        <taxon>Methanobacteriota</taxon>
        <taxon>Methanomada group</taxon>
        <taxon>Methanobacteria</taxon>
        <taxon>Methanobacteriales</taxon>
        <taxon>Methanobacteriaceae</taxon>
        <taxon>Methanobacterium</taxon>
    </lineage>
</organism>
<proteinExistence type="predicted"/>
<evidence type="ECO:0000313" key="2">
    <source>
        <dbReference type="EMBL" id="PAV03947.1"/>
    </source>
</evidence>
<dbReference type="PANTHER" id="PTHR36836">
    <property type="entry name" value="COLANIC ACID BIOSYNTHESIS PROTEIN WCAK"/>
    <property type="match status" value="1"/>
</dbReference>
<evidence type="ECO:0000313" key="3">
    <source>
        <dbReference type="Proteomes" id="UP000217784"/>
    </source>
</evidence>
<name>A0A2A2H3J2_METBR</name>
<accession>A0A2A2H3J2</accession>
<dbReference type="AlphaFoldDB" id="A0A2A2H3J2"/>
<dbReference type="Proteomes" id="UP000217784">
    <property type="component" value="Unassembled WGS sequence"/>
</dbReference>
<sequence>MTKDNYTIGLYGIAGVYNYGCEAIIRGTEMIIHKKWPDAHIKYASSRPDDDKKRLDGCNVEIVPRKLFPRSSIPGINRMLATVTGLHLKTPYREDLDWLKGCDMIFSIGGDLYTLHPHHKDHKIKRYYNPLIHFGDIVKSKGMPLVIWGASVGPFEGWPKTKKYFIKHLQEVDLITSREHITTNYLKGNGLNNVIECADPAYLVPSPKIKENSNEKITIGINLSPLSSFFSFQPEQKNEIIEKQAKIIELLIKKFNANIILIPHVVCTFNENDDDLHYLKHVKSKISENLRNNVDLITDDIGFIKTKEVLSECDVVIAARMHCAINSLASGIPTIFLAYSQKAFGMAEYVYGNTNMVIPLNEFMNSEKTINLIEYIIEKDINKFINKRMVNIKNEAYIPLNYIENLF</sequence>
<dbReference type="OrthoDB" id="135600at2157"/>
<comment type="caution">
    <text evidence="2">The sequence shown here is derived from an EMBL/GenBank/DDBJ whole genome shotgun (WGS) entry which is preliminary data.</text>
</comment>
<evidence type="ECO:0000259" key="1">
    <source>
        <dbReference type="Pfam" id="PF04230"/>
    </source>
</evidence>
<dbReference type="RefSeq" id="WP_069583643.1">
    <property type="nucleotide sequence ID" value="NZ_LMVM01000033.1"/>
</dbReference>
<keyword evidence="3" id="KW-1185">Reference proteome</keyword>
<dbReference type="EMBL" id="LMVM01000033">
    <property type="protein sequence ID" value="PAV03947.1"/>
    <property type="molecule type" value="Genomic_DNA"/>
</dbReference>
<dbReference type="InterPro" id="IPR007345">
    <property type="entry name" value="Polysacch_pyruvyl_Trfase"/>
</dbReference>
<gene>
    <name evidence="2" type="ORF">ASJ80_02720</name>
</gene>
<dbReference type="Pfam" id="PF04230">
    <property type="entry name" value="PS_pyruv_trans"/>
    <property type="match status" value="1"/>
</dbReference>